<evidence type="ECO:0000256" key="1">
    <source>
        <dbReference type="ARBA" id="ARBA00010923"/>
    </source>
</evidence>
<keyword evidence="5" id="KW-0255">Endonuclease</keyword>
<dbReference type="InterPro" id="IPR000055">
    <property type="entry name" value="Restrct_endonuc_typeI_TRD"/>
</dbReference>
<gene>
    <name evidence="5" type="ORF">O1R50_21250</name>
</gene>
<evidence type="ECO:0000256" key="2">
    <source>
        <dbReference type="ARBA" id="ARBA00022747"/>
    </source>
</evidence>
<dbReference type="InterPro" id="IPR044946">
    <property type="entry name" value="Restrct_endonuc_typeI_TRD_sf"/>
</dbReference>
<dbReference type="InterPro" id="IPR052021">
    <property type="entry name" value="Type-I_RS_S_subunit"/>
</dbReference>
<keyword evidence="3" id="KW-0238">DNA-binding</keyword>
<organism evidence="5 6">
    <name type="scientific">Glycomyces luteolus</name>
    <dbReference type="NCBI Taxonomy" id="2670330"/>
    <lineage>
        <taxon>Bacteria</taxon>
        <taxon>Bacillati</taxon>
        <taxon>Actinomycetota</taxon>
        <taxon>Actinomycetes</taxon>
        <taxon>Glycomycetales</taxon>
        <taxon>Glycomycetaceae</taxon>
        <taxon>Glycomyces</taxon>
    </lineage>
</organism>
<keyword evidence="5" id="KW-0378">Hydrolase</keyword>
<evidence type="ECO:0000313" key="6">
    <source>
        <dbReference type="Proteomes" id="UP001146067"/>
    </source>
</evidence>
<dbReference type="GO" id="GO:0004519">
    <property type="term" value="F:endonuclease activity"/>
    <property type="evidence" value="ECO:0007669"/>
    <property type="project" value="UniProtKB-KW"/>
</dbReference>
<protein>
    <submittedName>
        <fullName evidence="5">Restriction endonuclease subunit S</fullName>
        <ecNumber evidence="5">3.1.21.-</ecNumber>
    </submittedName>
</protein>
<sequence>MFDWQKVSIEALAAPGKNSLATGPFGSAIGSRFFREKGVPVIRGSNLSLDVGKRLVDSDVVFVDESKAEEFSRSVARRGDLIFTCWGTIGQIGLVDERSRFDRYIVSNKQMKLTPNSEMVDSLFLYYALSSPGAVAQVQGASIGSSVPGFNLTQLRKVEVPLPPLVQQQSISSLLGALDDKIAVNERIVSTADKLALMLASLEQWDARVPLSEICDLNKIQQAPQEMSDEFVDHYSLPAYDDRKMPERCSPQSIRSGKFVVDSPAVLLSKLNPEIRRVWDVDPETEVPALASTEFLVLIPHDEVSTHDLWSVVAQESFLRDLAAKVTGTSKSHQRVRPAEVMAAKVVDPRQFGDVGRQIRGLAKSILAARRESMALRELRDALLPQLMSGRLRVKDAEKLVEDVT</sequence>
<keyword evidence="6" id="KW-1185">Reference proteome</keyword>
<keyword evidence="5" id="KW-0540">Nuclease</keyword>
<dbReference type="GO" id="GO:0003677">
    <property type="term" value="F:DNA binding"/>
    <property type="evidence" value="ECO:0007669"/>
    <property type="project" value="UniProtKB-KW"/>
</dbReference>
<evidence type="ECO:0000256" key="3">
    <source>
        <dbReference type="ARBA" id="ARBA00023125"/>
    </source>
</evidence>
<dbReference type="RefSeq" id="WP_270112216.1">
    <property type="nucleotide sequence ID" value="NZ_JAPZVP010000020.1"/>
</dbReference>
<comment type="caution">
    <text evidence="5">The sequence shown here is derived from an EMBL/GenBank/DDBJ whole genome shotgun (WGS) entry which is preliminary data.</text>
</comment>
<evidence type="ECO:0000313" key="5">
    <source>
        <dbReference type="EMBL" id="MDA1362167.1"/>
    </source>
</evidence>
<dbReference type="AlphaFoldDB" id="A0A9X3PBT7"/>
<dbReference type="Pfam" id="PF01420">
    <property type="entry name" value="Methylase_S"/>
    <property type="match status" value="1"/>
</dbReference>
<dbReference type="PANTHER" id="PTHR30408">
    <property type="entry name" value="TYPE-1 RESTRICTION ENZYME ECOKI SPECIFICITY PROTEIN"/>
    <property type="match status" value="1"/>
</dbReference>
<dbReference type="GO" id="GO:0009307">
    <property type="term" value="P:DNA restriction-modification system"/>
    <property type="evidence" value="ECO:0007669"/>
    <property type="project" value="UniProtKB-KW"/>
</dbReference>
<keyword evidence="2" id="KW-0680">Restriction system</keyword>
<feature type="domain" description="Type I restriction modification DNA specificity" evidence="4">
    <location>
        <begin position="78"/>
        <end position="188"/>
    </location>
</feature>
<reference evidence="5" key="1">
    <citation type="submission" date="2022-12" db="EMBL/GenBank/DDBJ databases">
        <title>Gycomyces niveus sp.nov.,a novel actinomycete isolated from soil in Shouguan.</title>
        <authorList>
            <person name="Yang X."/>
        </authorList>
    </citation>
    <scope>NUCLEOTIDE SEQUENCE</scope>
    <source>
        <strain evidence="5">NEAU-A15</strain>
    </source>
</reference>
<name>A0A9X3PBT7_9ACTN</name>
<dbReference type="Proteomes" id="UP001146067">
    <property type="component" value="Unassembled WGS sequence"/>
</dbReference>
<dbReference type="EC" id="3.1.21.-" evidence="5"/>
<evidence type="ECO:0000259" key="4">
    <source>
        <dbReference type="Pfam" id="PF01420"/>
    </source>
</evidence>
<dbReference type="PANTHER" id="PTHR30408:SF13">
    <property type="entry name" value="TYPE I RESTRICTION ENZYME HINDI SPECIFICITY SUBUNIT"/>
    <property type="match status" value="1"/>
</dbReference>
<comment type="similarity">
    <text evidence="1">Belongs to the type-I restriction system S methylase family.</text>
</comment>
<proteinExistence type="inferred from homology"/>
<dbReference type="Gene3D" id="3.90.220.20">
    <property type="entry name" value="DNA methylase specificity domains"/>
    <property type="match status" value="2"/>
</dbReference>
<dbReference type="SUPFAM" id="SSF116734">
    <property type="entry name" value="DNA methylase specificity domain"/>
    <property type="match status" value="2"/>
</dbReference>
<dbReference type="GO" id="GO:0016787">
    <property type="term" value="F:hydrolase activity"/>
    <property type="evidence" value="ECO:0007669"/>
    <property type="project" value="UniProtKB-KW"/>
</dbReference>
<dbReference type="EMBL" id="JAPZVP010000020">
    <property type="protein sequence ID" value="MDA1362167.1"/>
    <property type="molecule type" value="Genomic_DNA"/>
</dbReference>
<accession>A0A9X3PBT7</accession>